<proteinExistence type="predicted"/>
<gene>
    <name evidence="2" type="ORF">ECRASSUSDP1_LOCUS5715</name>
</gene>
<evidence type="ECO:0000313" key="2">
    <source>
        <dbReference type="EMBL" id="CAI2364372.1"/>
    </source>
</evidence>
<dbReference type="AlphaFoldDB" id="A0AAD1UBT3"/>
<feature type="region of interest" description="Disordered" evidence="1">
    <location>
        <begin position="286"/>
        <end position="312"/>
    </location>
</feature>
<name>A0AAD1UBT3_EUPCR</name>
<evidence type="ECO:0000256" key="1">
    <source>
        <dbReference type="SAM" id="MobiDB-lite"/>
    </source>
</evidence>
<comment type="caution">
    <text evidence="2">The sequence shown here is derived from an EMBL/GenBank/DDBJ whole genome shotgun (WGS) entry which is preliminary data.</text>
</comment>
<accession>A0AAD1UBT3</accession>
<reference evidence="2" key="1">
    <citation type="submission" date="2023-07" db="EMBL/GenBank/DDBJ databases">
        <authorList>
            <consortium name="AG Swart"/>
            <person name="Singh M."/>
            <person name="Singh A."/>
            <person name="Seah K."/>
            <person name="Emmerich C."/>
        </authorList>
    </citation>
    <scope>NUCLEOTIDE SEQUENCE</scope>
    <source>
        <strain evidence="2">DP1</strain>
    </source>
</reference>
<sequence length="412" mass="47791">MSDNHKGSPSASKYLVLCNCRDATFGSNLHRVTIDDTVSDYLYSLNPKFATGRIILLRESKILVKNSYRKEHKKTYDKVYCKACNSNIGYAFTPVQVQTHQQERCQKSFQLKKEIKEEALGKSNQENLHPSSHIASAVNVSNTLIQKRLSFCRTYLLLRKNLRRMENFDIIREKFQAEYYGYPSEDSLPHQISAGALSTDHTTNEGGNRILRSTEESKTKEGSLHSCYPNIFRTKDQSSSIRDSDLMIELSKEKKRRSSSCGKIRDIHLHKTSFVDLRSEFKTLRDKRPDSQVNRISREYQESKASENESSSKELASLQKKFEEFQKHTNKRIEQLESYIFDHRKDIPSAALSTKSKFKDKLSPIQDNCEDHDCHCSLDDYKPKRKAKRSETDITENEFELITLVREMVKQK</sequence>
<keyword evidence="3" id="KW-1185">Reference proteome</keyword>
<dbReference type="EMBL" id="CAMPGE010005521">
    <property type="protein sequence ID" value="CAI2364372.1"/>
    <property type="molecule type" value="Genomic_DNA"/>
</dbReference>
<organism evidence="2 3">
    <name type="scientific">Euplotes crassus</name>
    <dbReference type="NCBI Taxonomy" id="5936"/>
    <lineage>
        <taxon>Eukaryota</taxon>
        <taxon>Sar</taxon>
        <taxon>Alveolata</taxon>
        <taxon>Ciliophora</taxon>
        <taxon>Intramacronucleata</taxon>
        <taxon>Spirotrichea</taxon>
        <taxon>Hypotrichia</taxon>
        <taxon>Euplotida</taxon>
        <taxon>Euplotidae</taxon>
        <taxon>Moneuplotes</taxon>
    </lineage>
</organism>
<dbReference type="Proteomes" id="UP001295684">
    <property type="component" value="Unassembled WGS sequence"/>
</dbReference>
<protein>
    <submittedName>
        <fullName evidence="2">Uncharacterized protein</fullName>
    </submittedName>
</protein>
<evidence type="ECO:0000313" key="3">
    <source>
        <dbReference type="Proteomes" id="UP001295684"/>
    </source>
</evidence>